<dbReference type="Proteomes" id="UP000265515">
    <property type="component" value="Unassembled WGS sequence"/>
</dbReference>
<evidence type="ECO:0008006" key="4">
    <source>
        <dbReference type="Google" id="ProtNLM"/>
    </source>
</evidence>
<evidence type="ECO:0000313" key="3">
    <source>
        <dbReference type="Proteomes" id="UP000265515"/>
    </source>
</evidence>
<dbReference type="OrthoDB" id="152248at2759"/>
<feature type="chain" id="PRO_5017307463" description="DUF4360 domain-containing protein" evidence="1">
    <location>
        <begin position="32"/>
        <end position="210"/>
    </location>
</feature>
<dbReference type="PANTHER" id="PTHR38847">
    <property type="match status" value="1"/>
</dbReference>
<organism evidence="2 3">
    <name type="scientific">Chara braunii</name>
    <name type="common">Braun's stonewort</name>
    <dbReference type="NCBI Taxonomy" id="69332"/>
    <lineage>
        <taxon>Eukaryota</taxon>
        <taxon>Viridiplantae</taxon>
        <taxon>Streptophyta</taxon>
        <taxon>Charophyceae</taxon>
        <taxon>Charales</taxon>
        <taxon>Characeae</taxon>
        <taxon>Chara</taxon>
    </lineage>
</organism>
<reference evidence="2 3" key="1">
    <citation type="journal article" date="2018" name="Cell">
        <title>The Chara Genome: Secondary Complexity and Implications for Plant Terrestrialization.</title>
        <authorList>
            <person name="Nishiyama T."/>
            <person name="Sakayama H."/>
            <person name="Vries J.D."/>
            <person name="Buschmann H."/>
            <person name="Saint-Marcoux D."/>
            <person name="Ullrich K.K."/>
            <person name="Haas F.B."/>
            <person name="Vanderstraeten L."/>
            <person name="Becker D."/>
            <person name="Lang D."/>
            <person name="Vosolsobe S."/>
            <person name="Rombauts S."/>
            <person name="Wilhelmsson P.K.I."/>
            <person name="Janitza P."/>
            <person name="Kern R."/>
            <person name="Heyl A."/>
            <person name="Rumpler F."/>
            <person name="Villalobos L.I.A.C."/>
            <person name="Clay J.M."/>
            <person name="Skokan R."/>
            <person name="Toyoda A."/>
            <person name="Suzuki Y."/>
            <person name="Kagoshima H."/>
            <person name="Schijlen E."/>
            <person name="Tajeshwar N."/>
            <person name="Catarino B."/>
            <person name="Hetherington A.J."/>
            <person name="Saltykova A."/>
            <person name="Bonnot C."/>
            <person name="Breuninger H."/>
            <person name="Symeonidi A."/>
            <person name="Radhakrishnan G.V."/>
            <person name="Van Nieuwerburgh F."/>
            <person name="Deforce D."/>
            <person name="Chang C."/>
            <person name="Karol K.G."/>
            <person name="Hedrich R."/>
            <person name="Ulvskov P."/>
            <person name="Glockner G."/>
            <person name="Delwiche C.F."/>
            <person name="Petrasek J."/>
            <person name="Van de Peer Y."/>
            <person name="Friml J."/>
            <person name="Beilby M."/>
            <person name="Dolan L."/>
            <person name="Kohara Y."/>
            <person name="Sugano S."/>
            <person name="Fujiyama A."/>
            <person name="Delaux P.-M."/>
            <person name="Quint M."/>
            <person name="TheiBen G."/>
            <person name="Hagemann M."/>
            <person name="Harholt J."/>
            <person name="Dunand C."/>
            <person name="Zachgo S."/>
            <person name="Langdale J."/>
            <person name="Maumus F."/>
            <person name="Straeten D.V.D."/>
            <person name="Gould S.B."/>
            <person name="Rensing S.A."/>
        </authorList>
    </citation>
    <scope>NUCLEOTIDE SEQUENCE [LARGE SCALE GENOMIC DNA]</scope>
    <source>
        <strain evidence="2 3">S276</strain>
    </source>
</reference>
<accession>A0A388LZK9</accession>
<dbReference type="Gramene" id="GBG87701">
    <property type="protein sequence ID" value="GBG87701"/>
    <property type="gene ID" value="CBR_g45855"/>
</dbReference>
<dbReference type="InterPro" id="IPR025649">
    <property type="entry name" value="DUF4360"/>
</dbReference>
<dbReference type="PANTHER" id="PTHR38847:SF1">
    <property type="entry name" value="PSEUDOURIDINE SYNTHASE RSUA_RLUA-LIKE DOMAIN-CONTAINING PROTEIN"/>
    <property type="match status" value="1"/>
</dbReference>
<name>A0A388LZK9_CHABU</name>
<keyword evidence="1" id="KW-0732">Signal</keyword>
<keyword evidence="3" id="KW-1185">Reference proteome</keyword>
<dbReference type="EMBL" id="BFEA01000628">
    <property type="protein sequence ID" value="GBG87701.1"/>
    <property type="molecule type" value="Genomic_DNA"/>
</dbReference>
<dbReference type="Pfam" id="PF14273">
    <property type="entry name" value="DUF4360"/>
    <property type="match status" value="1"/>
</dbReference>
<sequence>MKTVFRSSSPVAEIAVLLLLAVLQLAVNVHAGAPPPGSVKIDGFDYNGDGCPVGSVQGSISGDSKALTVMFSAFTATMDEGQQNMRKSCVVSVMLNYPPGFFFTLGTVTMRGYAKLDAGVKGTVKTSYYISALIGSGQATHVFNGQFDGNYEVTDYFLNAVASECGKIRNLNINSEVRVNPEKPPRSRIITMDSQDLKLTQIFAVNWSSC</sequence>
<protein>
    <recommendedName>
        <fullName evidence="4">DUF4360 domain-containing protein</fullName>
    </recommendedName>
</protein>
<evidence type="ECO:0000256" key="1">
    <source>
        <dbReference type="SAM" id="SignalP"/>
    </source>
</evidence>
<proteinExistence type="predicted"/>
<comment type="caution">
    <text evidence="2">The sequence shown here is derived from an EMBL/GenBank/DDBJ whole genome shotgun (WGS) entry which is preliminary data.</text>
</comment>
<evidence type="ECO:0000313" key="2">
    <source>
        <dbReference type="EMBL" id="GBG87701.1"/>
    </source>
</evidence>
<gene>
    <name evidence="2" type="ORF">CBR_g45855</name>
</gene>
<feature type="signal peptide" evidence="1">
    <location>
        <begin position="1"/>
        <end position="31"/>
    </location>
</feature>
<dbReference type="AlphaFoldDB" id="A0A388LZK9"/>